<name>A0A8T2VE63_CERRI</name>
<dbReference type="OrthoDB" id="1921135at2759"/>
<dbReference type="Gene3D" id="6.10.140.2220">
    <property type="match status" value="1"/>
</dbReference>
<evidence type="ECO:0000256" key="1">
    <source>
        <dbReference type="ARBA" id="ARBA00022723"/>
    </source>
</evidence>
<evidence type="ECO:0000256" key="4">
    <source>
        <dbReference type="PROSITE-ProRule" id="PRU00134"/>
    </source>
</evidence>
<dbReference type="Pfam" id="PF01753">
    <property type="entry name" value="zf-MYND"/>
    <property type="match status" value="1"/>
</dbReference>
<dbReference type="Proteomes" id="UP000825935">
    <property type="component" value="Chromosome 1"/>
</dbReference>
<comment type="caution">
    <text evidence="6">The sequence shown here is derived from an EMBL/GenBank/DDBJ whole genome shotgun (WGS) entry which is preliminary data.</text>
</comment>
<dbReference type="SUPFAM" id="SSF144232">
    <property type="entry name" value="HIT/MYND zinc finger-like"/>
    <property type="match status" value="1"/>
</dbReference>
<accession>A0A8T2VE63</accession>
<evidence type="ECO:0000313" key="7">
    <source>
        <dbReference type="Proteomes" id="UP000825935"/>
    </source>
</evidence>
<dbReference type="PANTHER" id="PTHR13244:SF7">
    <property type="entry name" value="ZINC FINGER MYND DOMAIN-CONTAINING PROTEIN 10"/>
    <property type="match status" value="1"/>
</dbReference>
<organism evidence="6 7">
    <name type="scientific">Ceratopteris richardii</name>
    <name type="common">Triangle waterfern</name>
    <dbReference type="NCBI Taxonomy" id="49495"/>
    <lineage>
        <taxon>Eukaryota</taxon>
        <taxon>Viridiplantae</taxon>
        <taxon>Streptophyta</taxon>
        <taxon>Embryophyta</taxon>
        <taxon>Tracheophyta</taxon>
        <taxon>Polypodiopsida</taxon>
        <taxon>Polypodiidae</taxon>
        <taxon>Polypodiales</taxon>
        <taxon>Pteridineae</taxon>
        <taxon>Pteridaceae</taxon>
        <taxon>Parkerioideae</taxon>
        <taxon>Ceratopteris</taxon>
    </lineage>
</organism>
<sequence>MSISLHQDLGMDSSNSTMKPAYLKTNDEMLITRHEAEYIVENLKTYSISQVGSTEWLAQHESIEKLNLQAHYNAISHCNDFVMEALILHDKLGTLVHELLVIEIWMENVFPIIIKNISSEVMTFSLSLMILDECSIANLLEVILYHQDTCEAMSSDVLLELADYCCRKLLYLNTRARDDIKFIEKSAAELINMCAKEELEEKGSSAMFQSSIYALSILRYLSDYINNLPLSVMARLIDKHDVLMSLIPLIEKPPWKRQRRKGDKTLVEKYEDGKWREVPSDDLFKVSKTDAQAWLTVYNVLMEPSSRSRFRYDDFHKEQILKLQKHLNEFLIDQIPVLKDLKWALEELSLNINPNDNQSRLGSLILEQVPAIRENLIAGHNWEQVAKTQLITASQNNPDSSSKQISEMLRMFQFGESMEAPKCSSCGAEAVHRCSRCKSEWYCGKACQKKMWIHHKKLCDIVKDNL</sequence>
<dbReference type="EMBL" id="CM035406">
    <property type="protein sequence ID" value="KAH7445378.1"/>
    <property type="molecule type" value="Genomic_DNA"/>
</dbReference>
<keyword evidence="3" id="KW-0862">Zinc</keyword>
<evidence type="ECO:0000259" key="5">
    <source>
        <dbReference type="PROSITE" id="PS50865"/>
    </source>
</evidence>
<dbReference type="InterPro" id="IPR052298">
    <property type="entry name" value="ZMYND10"/>
</dbReference>
<dbReference type="GO" id="GO:0008270">
    <property type="term" value="F:zinc ion binding"/>
    <property type="evidence" value="ECO:0007669"/>
    <property type="project" value="UniProtKB-KW"/>
</dbReference>
<keyword evidence="7" id="KW-1185">Reference proteome</keyword>
<protein>
    <recommendedName>
        <fullName evidence="5">MYND-type domain-containing protein</fullName>
    </recommendedName>
</protein>
<reference evidence="6" key="1">
    <citation type="submission" date="2021-08" db="EMBL/GenBank/DDBJ databases">
        <title>WGS assembly of Ceratopteris richardii.</title>
        <authorList>
            <person name="Marchant D.B."/>
            <person name="Chen G."/>
            <person name="Jenkins J."/>
            <person name="Shu S."/>
            <person name="Leebens-Mack J."/>
            <person name="Grimwood J."/>
            <person name="Schmutz J."/>
            <person name="Soltis P."/>
            <person name="Soltis D."/>
            <person name="Chen Z.-H."/>
        </authorList>
    </citation>
    <scope>NUCLEOTIDE SEQUENCE</scope>
    <source>
        <strain evidence="6">Whitten #5841</strain>
        <tissue evidence="6">Leaf</tissue>
    </source>
</reference>
<proteinExistence type="predicted"/>
<gene>
    <name evidence="6" type="ORF">KP509_01G005700</name>
</gene>
<dbReference type="InterPro" id="IPR002893">
    <property type="entry name" value="Znf_MYND"/>
</dbReference>
<keyword evidence="1" id="KW-0479">Metal-binding</keyword>
<dbReference type="AlphaFoldDB" id="A0A8T2VE63"/>
<evidence type="ECO:0000256" key="2">
    <source>
        <dbReference type="ARBA" id="ARBA00022771"/>
    </source>
</evidence>
<dbReference type="OMA" id="LIHEAYC"/>
<evidence type="ECO:0000313" key="6">
    <source>
        <dbReference type="EMBL" id="KAH7445378.1"/>
    </source>
</evidence>
<dbReference type="PANTHER" id="PTHR13244">
    <property type="entry name" value="ZINC FINGER MYND DOMAIN CONTAINING PROTEIN 10"/>
    <property type="match status" value="1"/>
</dbReference>
<keyword evidence="2 4" id="KW-0863">Zinc-finger</keyword>
<dbReference type="GO" id="GO:0005737">
    <property type="term" value="C:cytoplasm"/>
    <property type="evidence" value="ECO:0007669"/>
    <property type="project" value="TreeGrafter"/>
</dbReference>
<feature type="domain" description="MYND-type" evidence="5">
    <location>
        <begin position="423"/>
        <end position="459"/>
    </location>
</feature>
<evidence type="ECO:0000256" key="3">
    <source>
        <dbReference type="ARBA" id="ARBA00022833"/>
    </source>
</evidence>
<dbReference type="PROSITE" id="PS01360">
    <property type="entry name" value="ZF_MYND_1"/>
    <property type="match status" value="1"/>
</dbReference>
<dbReference type="PROSITE" id="PS50865">
    <property type="entry name" value="ZF_MYND_2"/>
    <property type="match status" value="1"/>
</dbReference>